<dbReference type="InterPro" id="IPR038577">
    <property type="entry name" value="GT10-like_C_sf"/>
</dbReference>
<reference evidence="7" key="1">
    <citation type="submission" date="2021-02" db="EMBL/GenBank/DDBJ databases">
        <authorList>
            <person name="Dougan E. K."/>
            <person name="Rhodes N."/>
            <person name="Thang M."/>
            <person name="Chan C."/>
        </authorList>
    </citation>
    <scope>NUCLEOTIDE SEQUENCE</scope>
</reference>
<sequence>EIMNNVGGPVEDKMEFLRGYRFNVCFENASHPGYCTEKLLHAFAAECIPIYWGDPACSSKGPGVSDFNPKALISAHDFENIAELMQYIERVDKDPALFESYLKQPILADHWYDRLKDWPSFCSGFKDLLFADCQLGTPCAAPGTVTGPLSGYAVVSGCTQDEGTY</sequence>
<feature type="domain" description="Fucosyltransferase C-terminal" evidence="6">
    <location>
        <begin position="13"/>
        <end position="103"/>
    </location>
</feature>
<feature type="non-terminal residue" evidence="7">
    <location>
        <position position="165"/>
    </location>
</feature>
<dbReference type="PANTHER" id="PTHR11929">
    <property type="entry name" value="ALPHA- 1,3 -FUCOSYLTRANSFERASE"/>
    <property type="match status" value="1"/>
</dbReference>
<dbReference type="Pfam" id="PF00852">
    <property type="entry name" value="Glyco_transf_10"/>
    <property type="match status" value="1"/>
</dbReference>
<keyword evidence="3 5" id="KW-0328">Glycosyltransferase</keyword>
<keyword evidence="4 5" id="KW-0808">Transferase</keyword>
<comment type="subcellular location">
    <subcellularLocation>
        <location evidence="5">Golgi apparatus</location>
        <location evidence="5">Golgi stack membrane</location>
        <topology evidence="5">Single-pass type II membrane protein</topology>
    </subcellularLocation>
</comment>
<keyword evidence="5" id="KW-0812">Transmembrane</keyword>
<dbReference type="GO" id="GO:0032580">
    <property type="term" value="C:Golgi cisterna membrane"/>
    <property type="evidence" value="ECO:0007669"/>
    <property type="project" value="UniProtKB-SubCell"/>
</dbReference>
<comment type="caution">
    <text evidence="7">The sequence shown here is derived from an EMBL/GenBank/DDBJ whole genome shotgun (WGS) entry which is preliminary data.</text>
</comment>
<comment type="similarity">
    <text evidence="2 5">Belongs to the glycosyltransferase 10 family.</text>
</comment>
<dbReference type="EMBL" id="CAJNIZ010020946">
    <property type="protein sequence ID" value="CAE7446890.1"/>
    <property type="molecule type" value="Genomic_DNA"/>
</dbReference>
<evidence type="ECO:0000256" key="1">
    <source>
        <dbReference type="ARBA" id="ARBA00004922"/>
    </source>
</evidence>
<gene>
    <name evidence="7" type="primary">fucT</name>
    <name evidence="7" type="ORF">SPIL2461_LOCUS10893</name>
</gene>
<evidence type="ECO:0000256" key="3">
    <source>
        <dbReference type="ARBA" id="ARBA00022676"/>
    </source>
</evidence>
<evidence type="ECO:0000313" key="7">
    <source>
        <dbReference type="EMBL" id="CAE7446890.1"/>
    </source>
</evidence>
<evidence type="ECO:0000256" key="5">
    <source>
        <dbReference type="RuleBase" id="RU003832"/>
    </source>
</evidence>
<dbReference type="InterPro" id="IPR001503">
    <property type="entry name" value="Glyco_trans_10"/>
</dbReference>
<dbReference type="UniPathway" id="UPA00378"/>
<dbReference type="GO" id="GO:0008417">
    <property type="term" value="F:fucosyltransferase activity"/>
    <property type="evidence" value="ECO:0007669"/>
    <property type="project" value="InterPro"/>
</dbReference>
<dbReference type="InterPro" id="IPR055270">
    <property type="entry name" value="Glyco_tran_10_C"/>
</dbReference>
<organism evidence="7 8">
    <name type="scientific">Symbiodinium pilosum</name>
    <name type="common">Dinoflagellate</name>
    <dbReference type="NCBI Taxonomy" id="2952"/>
    <lineage>
        <taxon>Eukaryota</taxon>
        <taxon>Sar</taxon>
        <taxon>Alveolata</taxon>
        <taxon>Dinophyceae</taxon>
        <taxon>Suessiales</taxon>
        <taxon>Symbiodiniaceae</taxon>
        <taxon>Symbiodinium</taxon>
    </lineage>
</organism>
<dbReference type="Gene3D" id="3.40.50.11660">
    <property type="entry name" value="Glycosyl transferase family 10, C-terminal domain"/>
    <property type="match status" value="1"/>
</dbReference>
<dbReference type="EC" id="2.4.1.-" evidence="5"/>
<dbReference type="Proteomes" id="UP000649617">
    <property type="component" value="Unassembled WGS sequence"/>
</dbReference>
<name>A0A812RNJ6_SYMPI</name>
<accession>A0A812RNJ6</accession>
<dbReference type="OrthoDB" id="416387at2759"/>
<evidence type="ECO:0000313" key="8">
    <source>
        <dbReference type="Proteomes" id="UP000649617"/>
    </source>
</evidence>
<proteinExistence type="inferred from homology"/>
<evidence type="ECO:0000256" key="4">
    <source>
        <dbReference type="ARBA" id="ARBA00022679"/>
    </source>
</evidence>
<evidence type="ECO:0000256" key="2">
    <source>
        <dbReference type="ARBA" id="ARBA00008919"/>
    </source>
</evidence>
<keyword evidence="5" id="KW-0472">Membrane</keyword>
<keyword evidence="5" id="KW-0333">Golgi apparatus</keyword>
<protein>
    <recommendedName>
        <fullName evidence="5">Fucosyltransferase</fullName>
        <ecNumber evidence="5">2.4.1.-</ecNumber>
    </recommendedName>
</protein>
<dbReference type="PANTHER" id="PTHR11929:SF194">
    <property type="entry name" value="ALPHA-(1,3)-FUCOSYLTRANSFERASE 10"/>
    <property type="match status" value="1"/>
</dbReference>
<evidence type="ECO:0000259" key="6">
    <source>
        <dbReference type="Pfam" id="PF00852"/>
    </source>
</evidence>
<keyword evidence="8" id="KW-1185">Reference proteome</keyword>
<dbReference type="AlphaFoldDB" id="A0A812RNJ6"/>
<dbReference type="SUPFAM" id="SSF53756">
    <property type="entry name" value="UDP-Glycosyltransferase/glycogen phosphorylase"/>
    <property type="match status" value="1"/>
</dbReference>
<comment type="pathway">
    <text evidence="1">Protein modification; protein glycosylation.</text>
</comment>